<evidence type="ECO:0000256" key="6">
    <source>
        <dbReference type="ARBA" id="ARBA00022822"/>
    </source>
</evidence>
<dbReference type="GO" id="GO:0000162">
    <property type="term" value="P:L-tryptophan biosynthetic process"/>
    <property type="evidence" value="ECO:0007669"/>
    <property type="project" value="UniProtKB-UniRule"/>
</dbReference>
<protein>
    <recommendedName>
        <fullName evidence="9">Indole-3-glycerol phosphate synthase</fullName>
        <shortName evidence="9">IGPS</shortName>
        <ecNumber evidence="9">4.1.1.48</ecNumber>
    </recommendedName>
</protein>
<dbReference type="InterPro" id="IPR011060">
    <property type="entry name" value="RibuloseP-bd_barrel"/>
</dbReference>
<comment type="pathway">
    <text evidence="2 9">Amino-acid biosynthesis; L-tryptophan biosynthesis; L-tryptophan from chorismate: step 4/5.</text>
</comment>
<dbReference type="RefSeq" id="WP_015230809.1">
    <property type="nucleotide sequence ID" value="NC_019780.1"/>
</dbReference>
<evidence type="ECO:0000259" key="10">
    <source>
        <dbReference type="Pfam" id="PF00218"/>
    </source>
</evidence>
<dbReference type="UniPathway" id="UPA00035">
    <property type="reaction ID" value="UER00043"/>
</dbReference>
<dbReference type="PROSITE" id="PS00614">
    <property type="entry name" value="IGPS"/>
    <property type="match status" value="1"/>
</dbReference>
<dbReference type="Gene3D" id="3.20.20.70">
    <property type="entry name" value="Aldolase class I"/>
    <property type="match status" value="1"/>
</dbReference>
<evidence type="ECO:0000256" key="4">
    <source>
        <dbReference type="ARBA" id="ARBA00022605"/>
    </source>
</evidence>
<dbReference type="InterPro" id="IPR013798">
    <property type="entry name" value="Indole-3-glycerol_P_synth_dom"/>
</dbReference>
<dbReference type="InterPro" id="IPR045186">
    <property type="entry name" value="Indole-3-glycerol_P_synth"/>
</dbReference>
<dbReference type="HAMAP" id="MF_00134_B">
    <property type="entry name" value="IGPS_B"/>
    <property type="match status" value="1"/>
</dbReference>
<dbReference type="NCBIfam" id="NF001377">
    <property type="entry name" value="PRK00278.2-4"/>
    <property type="match status" value="1"/>
</dbReference>
<keyword evidence="6 9" id="KW-0822">Tryptophan biosynthesis</keyword>
<dbReference type="CDD" id="cd00331">
    <property type="entry name" value="IGPS"/>
    <property type="match status" value="1"/>
</dbReference>
<organism evidence="11 12">
    <name type="scientific">Dactylococcopsis salina (strain PCC 8305)</name>
    <name type="common">Myxobactron salinum</name>
    <dbReference type="NCBI Taxonomy" id="13035"/>
    <lineage>
        <taxon>Bacteria</taxon>
        <taxon>Bacillati</taxon>
        <taxon>Cyanobacteriota</taxon>
        <taxon>Cyanophyceae</taxon>
        <taxon>Nodosilineales</taxon>
        <taxon>Cymatolegaceae</taxon>
        <taxon>Dactylococcopsis</taxon>
    </lineage>
</organism>
<dbReference type="InterPro" id="IPR001468">
    <property type="entry name" value="Indole-3-GlycerolPSynthase_CS"/>
</dbReference>
<evidence type="ECO:0000256" key="8">
    <source>
        <dbReference type="ARBA" id="ARBA00023239"/>
    </source>
</evidence>
<dbReference type="SUPFAM" id="SSF51366">
    <property type="entry name" value="Ribulose-phoshate binding barrel"/>
    <property type="match status" value="1"/>
</dbReference>
<evidence type="ECO:0000256" key="3">
    <source>
        <dbReference type="ARBA" id="ARBA00008737"/>
    </source>
</evidence>
<evidence type="ECO:0000256" key="1">
    <source>
        <dbReference type="ARBA" id="ARBA00001633"/>
    </source>
</evidence>
<name>K9Z0D8_DACS8</name>
<evidence type="ECO:0000313" key="11">
    <source>
        <dbReference type="EMBL" id="AFZ51833.1"/>
    </source>
</evidence>
<comment type="catalytic activity">
    <reaction evidence="1 9">
        <text>1-(2-carboxyphenylamino)-1-deoxy-D-ribulose 5-phosphate + H(+) = (1S,2R)-1-C-(indol-3-yl)glycerol 3-phosphate + CO2 + H2O</text>
        <dbReference type="Rhea" id="RHEA:23476"/>
        <dbReference type="ChEBI" id="CHEBI:15377"/>
        <dbReference type="ChEBI" id="CHEBI:15378"/>
        <dbReference type="ChEBI" id="CHEBI:16526"/>
        <dbReference type="ChEBI" id="CHEBI:58613"/>
        <dbReference type="ChEBI" id="CHEBI:58866"/>
        <dbReference type="EC" id="4.1.1.48"/>
    </reaction>
</comment>
<dbReference type="PANTHER" id="PTHR22854:SF2">
    <property type="entry name" value="INDOLE-3-GLYCEROL-PHOSPHATE SYNTHASE"/>
    <property type="match status" value="1"/>
</dbReference>
<evidence type="ECO:0000256" key="2">
    <source>
        <dbReference type="ARBA" id="ARBA00004696"/>
    </source>
</evidence>
<sequence>MKIRRRPPNPAVHVNTVRYQVAFPNDEPQNILEKIVWQKEKEVDQRREKLPFLQLGKQVKDDAPPVRDFLTALKQGKRNPALIAEIKKASPSKGVIREDFDPVALAETYEKAGASCLSVLTDVSFFQGSFENLGLARKAVELPLLCKEFIIYPYQIYQARLVGADAILLIVAILNDQDLNYFVKIVNSLGMIPLVEVHTLEELDRALAVEGVKLIGINNRNLEDFSVDTQTTVDLIKQRRDSLQAKDITVISESGLHTADDLETVKAAGANGVLIGESLLVKPDPSGAIESLYNK</sequence>
<accession>K9Z0D8</accession>
<evidence type="ECO:0000256" key="9">
    <source>
        <dbReference type="HAMAP-Rule" id="MF_00134"/>
    </source>
</evidence>
<dbReference type="AlphaFoldDB" id="K9Z0D8"/>
<dbReference type="Pfam" id="PF00218">
    <property type="entry name" value="IGPS"/>
    <property type="match status" value="1"/>
</dbReference>
<dbReference type="PATRIC" id="fig|13035.3.peg.3770"/>
<dbReference type="Proteomes" id="UP000010482">
    <property type="component" value="Chromosome"/>
</dbReference>
<reference evidence="11" key="1">
    <citation type="submission" date="2012-04" db="EMBL/GenBank/DDBJ databases">
        <title>Finished genome of Dactylococcopsis salina PCC 8305.</title>
        <authorList>
            <consortium name="US DOE Joint Genome Institute"/>
            <person name="Gugger M."/>
            <person name="Coursin T."/>
            <person name="Rippka R."/>
            <person name="Tandeau De Marsac N."/>
            <person name="Huntemann M."/>
            <person name="Wei C.-L."/>
            <person name="Han J."/>
            <person name="Detter J.C."/>
            <person name="Han C."/>
            <person name="Tapia R."/>
            <person name="Daligault H."/>
            <person name="Chen A."/>
            <person name="Krypides N."/>
            <person name="Mavromatis K."/>
            <person name="Markowitz V."/>
            <person name="Szeto E."/>
            <person name="Ivanova N."/>
            <person name="Ovchinnikova G."/>
            <person name="Pagani I."/>
            <person name="Pati A."/>
            <person name="Goodwin L."/>
            <person name="Peters L."/>
            <person name="Pitluck S."/>
            <person name="Woyke T."/>
            <person name="Kerfeld C."/>
        </authorList>
    </citation>
    <scope>NUCLEOTIDE SEQUENCE [LARGE SCALE GENOMIC DNA]</scope>
    <source>
        <strain evidence="11">PCC 8305</strain>
    </source>
</reference>
<evidence type="ECO:0000256" key="7">
    <source>
        <dbReference type="ARBA" id="ARBA00023141"/>
    </source>
</evidence>
<feature type="domain" description="Indole-3-glycerol phosphate synthase" evidence="10">
    <location>
        <begin position="32"/>
        <end position="292"/>
    </location>
</feature>
<dbReference type="GO" id="GO:0004425">
    <property type="term" value="F:indole-3-glycerol-phosphate synthase activity"/>
    <property type="evidence" value="ECO:0007669"/>
    <property type="project" value="UniProtKB-UniRule"/>
</dbReference>
<dbReference type="HOGENOM" id="CLU_034247_1_0_3"/>
<keyword evidence="5 9" id="KW-0210">Decarboxylase</keyword>
<dbReference type="STRING" id="13035.Dacsa_3326"/>
<proteinExistence type="inferred from homology"/>
<dbReference type="EC" id="4.1.1.48" evidence="9"/>
<dbReference type="NCBIfam" id="NF001372">
    <property type="entry name" value="PRK00278.1-4"/>
    <property type="match status" value="1"/>
</dbReference>
<dbReference type="FunFam" id="3.20.20.70:FF:000024">
    <property type="entry name" value="Indole-3-glycerol phosphate synthase"/>
    <property type="match status" value="1"/>
</dbReference>
<dbReference type="eggNOG" id="COG0134">
    <property type="taxonomic scope" value="Bacteria"/>
</dbReference>
<dbReference type="EMBL" id="CP003944">
    <property type="protein sequence ID" value="AFZ51833.1"/>
    <property type="molecule type" value="Genomic_DNA"/>
</dbReference>
<dbReference type="GO" id="GO:0004640">
    <property type="term" value="F:phosphoribosylanthranilate isomerase activity"/>
    <property type="evidence" value="ECO:0007669"/>
    <property type="project" value="TreeGrafter"/>
</dbReference>
<dbReference type="PANTHER" id="PTHR22854">
    <property type="entry name" value="TRYPTOPHAN BIOSYNTHESIS PROTEIN"/>
    <property type="match status" value="1"/>
</dbReference>
<keyword evidence="8 9" id="KW-0456">Lyase</keyword>
<gene>
    <name evidence="9" type="primary">trpC</name>
    <name evidence="11" type="ORF">Dacsa_3326</name>
</gene>
<evidence type="ECO:0000256" key="5">
    <source>
        <dbReference type="ARBA" id="ARBA00022793"/>
    </source>
</evidence>
<dbReference type="KEGG" id="dsl:Dacsa_3326"/>
<dbReference type="OrthoDB" id="9804217at2"/>
<comment type="similarity">
    <text evidence="3 9">Belongs to the TrpC family.</text>
</comment>
<keyword evidence="4 9" id="KW-0028">Amino-acid biosynthesis</keyword>
<dbReference type="InterPro" id="IPR013785">
    <property type="entry name" value="Aldolase_TIM"/>
</dbReference>
<keyword evidence="7 9" id="KW-0057">Aromatic amino acid biosynthesis</keyword>
<keyword evidence="12" id="KW-1185">Reference proteome</keyword>
<evidence type="ECO:0000313" key="12">
    <source>
        <dbReference type="Proteomes" id="UP000010482"/>
    </source>
</evidence>